<evidence type="ECO:0000259" key="2">
    <source>
        <dbReference type="Pfam" id="PF12680"/>
    </source>
</evidence>
<sequence length="155" mass="17424">MVRPLALAALMAVISLPLAVQAMAQEQRNLSAEEANRKLVVQFYDQFFNKHDVAHAAEVISEDYIQHNPDVPDGKKPFVDYFTKFFKGTPQSKARIVRTATSGDLVWLHVHSTNTATDRGQAVLDIFRVKDGKIVEHWDVIQDVLEQSANGNSMF</sequence>
<accession>A0A6H3F787</accession>
<protein>
    <recommendedName>
        <fullName evidence="2">SnoaL-like domain-containing protein</fullName>
    </recommendedName>
</protein>
<dbReference type="PANTHER" id="PTHR38436">
    <property type="entry name" value="POLYKETIDE CYCLASE SNOAL-LIKE DOMAIN"/>
    <property type="match status" value="1"/>
</dbReference>
<organism evidence="3 4">
    <name type="scientific">Desulfovibrio legallii</name>
    <dbReference type="NCBI Taxonomy" id="571438"/>
    <lineage>
        <taxon>Bacteria</taxon>
        <taxon>Pseudomonadati</taxon>
        <taxon>Thermodesulfobacteriota</taxon>
        <taxon>Desulfovibrionia</taxon>
        <taxon>Desulfovibrionales</taxon>
        <taxon>Desulfovibrionaceae</taxon>
        <taxon>Desulfovibrio</taxon>
    </lineage>
</organism>
<feature type="domain" description="SnoaL-like" evidence="2">
    <location>
        <begin position="40"/>
        <end position="137"/>
    </location>
</feature>
<name>A0A6H3F787_9BACT</name>
<dbReference type="AlphaFoldDB" id="A0A6H3F787"/>
<dbReference type="SUPFAM" id="SSF54427">
    <property type="entry name" value="NTF2-like"/>
    <property type="match status" value="1"/>
</dbReference>
<feature type="signal peptide" evidence="1">
    <location>
        <begin position="1"/>
        <end position="24"/>
    </location>
</feature>
<keyword evidence="1" id="KW-0732">Signal</keyword>
<dbReference type="Proteomes" id="UP000292919">
    <property type="component" value="Unassembled WGS sequence"/>
</dbReference>
<keyword evidence="4" id="KW-1185">Reference proteome</keyword>
<gene>
    <name evidence="3" type="ORF">EB812_03485</name>
</gene>
<reference evidence="3 4" key="1">
    <citation type="submission" date="2018-12" db="EMBL/GenBank/DDBJ databases">
        <title>First genome draft of Desulfovibrio legallis sp. nov.</title>
        <authorList>
            <person name="Ben Dhia O."/>
            <person name="Najjari A."/>
            <person name="Ferjani R."/>
            <person name="Fhoula I."/>
            <person name="Fardeau M.-L."/>
            <person name="Boudabbous A."/>
            <person name="Ouzari H.I."/>
        </authorList>
    </citation>
    <scope>NUCLEOTIDE SEQUENCE [LARGE SCALE GENOMIC DNA]</scope>
    <source>
        <strain evidence="3 4">H1T</strain>
    </source>
</reference>
<dbReference type="InterPro" id="IPR009959">
    <property type="entry name" value="Cyclase_SnoaL-like"/>
</dbReference>
<comment type="caution">
    <text evidence="3">The sequence shown here is derived from an EMBL/GenBank/DDBJ whole genome shotgun (WGS) entry which is preliminary data.</text>
</comment>
<dbReference type="EMBL" id="SIXC01000003">
    <property type="protein sequence ID" value="TBH81160.1"/>
    <property type="molecule type" value="Genomic_DNA"/>
</dbReference>
<dbReference type="GO" id="GO:0030638">
    <property type="term" value="P:polyketide metabolic process"/>
    <property type="evidence" value="ECO:0007669"/>
    <property type="project" value="InterPro"/>
</dbReference>
<dbReference type="InterPro" id="IPR032710">
    <property type="entry name" value="NTF2-like_dom_sf"/>
</dbReference>
<feature type="chain" id="PRO_5026303416" description="SnoaL-like domain-containing protein" evidence="1">
    <location>
        <begin position="25"/>
        <end position="155"/>
    </location>
</feature>
<evidence type="ECO:0000313" key="3">
    <source>
        <dbReference type="EMBL" id="TBH81160.1"/>
    </source>
</evidence>
<dbReference type="InterPro" id="IPR037401">
    <property type="entry name" value="SnoaL-like"/>
</dbReference>
<evidence type="ECO:0000313" key="4">
    <source>
        <dbReference type="Proteomes" id="UP000292919"/>
    </source>
</evidence>
<dbReference type="PANTHER" id="PTHR38436:SF1">
    <property type="entry name" value="ESTER CYCLASE"/>
    <property type="match status" value="1"/>
</dbReference>
<evidence type="ECO:0000256" key="1">
    <source>
        <dbReference type="SAM" id="SignalP"/>
    </source>
</evidence>
<dbReference type="Gene3D" id="3.10.450.50">
    <property type="match status" value="1"/>
</dbReference>
<proteinExistence type="predicted"/>
<dbReference type="RefSeq" id="WP_118230006.1">
    <property type="nucleotide sequence ID" value="NZ_JAQDZC010000009.1"/>
</dbReference>
<dbReference type="Pfam" id="PF12680">
    <property type="entry name" value="SnoaL_2"/>
    <property type="match status" value="1"/>
</dbReference>